<keyword evidence="2" id="KW-1185">Reference proteome</keyword>
<feature type="domain" description="Phlebovirus glycoprotein G2 fusion" evidence="1">
    <location>
        <begin position="3"/>
        <end position="62"/>
    </location>
</feature>
<reference evidence="3" key="1">
    <citation type="submission" date="2020-12" db="UniProtKB">
        <authorList>
            <consortium name="WormBaseParasite"/>
        </authorList>
    </citation>
    <scope>IDENTIFICATION</scope>
    <source>
        <strain evidence="3">MHco3</strain>
    </source>
</reference>
<dbReference type="InterPro" id="IPR009878">
    <property type="entry name" value="Phlebovirus_G2_fusion"/>
</dbReference>
<accession>A0A7I5E7M4</accession>
<name>A0A7I5E7M4_HAECO</name>
<proteinExistence type="predicted"/>
<dbReference type="Proteomes" id="UP000025227">
    <property type="component" value="Unplaced"/>
</dbReference>
<dbReference type="Gene3D" id="2.60.40.3770">
    <property type="match status" value="1"/>
</dbReference>
<dbReference type="OMA" id="VCTELIL"/>
<dbReference type="WBParaSite" id="HCON_00050960-00001">
    <property type="protein sequence ID" value="HCON_00050960-00001"/>
    <property type="gene ID" value="HCON_00050960"/>
</dbReference>
<dbReference type="AlphaFoldDB" id="A0A7I5E7M4"/>
<organism evidence="2 3">
    <name type="scientific">Haemonchus contortus</name>
    <name type="common">Barber pole worm</name>
    <dbReference type="NCBI Taxonomy" id="6289"/>
    <lineage>
        <taxon>Eukaryota</taxon>
        <taxon>Metazoa</taxon>
        <taxon>Ecdysozoa</taxon>
        <taxon>Nematoda</taxon>
        <taxon>Chromadorea</taxon>
        <taxon>Rhabditida</taxon>
        <taxon>Rhabditina</taxon>
        <taxon>Rhabditomorpha</taxon>
        <taxon>Strongyloidea</taxon>
        <taxon>Trichostrongylidae</taxon>
        <taxon>Haemonchus</taxon>
    </lineage>
</organism>
<evidence type="ECO:0000313" key="3">
    <source>
        <dbReference type="WBParaSite" id="HCON_00050960-00001"/>
    </source>
</evidence>
<dbReference type="OrthoDB" id="5875705at2759"/>
<sequence>METKCSCTAAESHVRCRCEDYDIEKNFKDIVNILPVTRHHLRSKKHPEHAVLAEVDQGVCTELILNVKEAVGEAVIDVIDDTCLIAILCCYSCNRGAVAEINCKPTKANTTAEINCSEDSFAVPRSASGTISKLYFMLTEAQITEILKYIHRIHNGINHALRQYHNSTYEFRWPDFRHIAAMYLLWYKMVIVTFW</sequence>
<dbReference type="Pfam" id="PF07245">
    <property type="entry name" value="Phlebovirus_G2"/>
    <property type="match status" value="1"/>
</dbReference>
<protein>
    <submittedName>
        <fullName evidence="3">Phlebovirus_G2 domain-containing protein</fullName>
    </submittedName>
</protein>
<evidence type="ECO:0000259" key="1">
    <source>
        <dbReference type="Pfam" id="PF07245"/>
    </source>
</evidence>
<evidence type="ECO:0000313" key="2">
    <source>
        <dbReference type="Proteomes" id="UP000025227"/>
    </source>
</evidence>